<dbReference type="Pfam" id="PF12937">
    <property type="entry name" value="F-box-like"/>
    <property type="match status" value="1"/>
</dbReference>
<feature type="domain" description="F-box" evidence="2">
    <location>
        <begin position="7"/>
        <end position="53"/>
    </location>
</feature>
<dbReference type="GO" id="GO:0006950">
    <property type="term" value="P:response to stress"/>
    <property type="evidence" value="ECO:0007669"/>
    <property type="project" value="UniProtKB-ARBA"/>
</dbReference>
<protein>
    <recommendedName>
        <fullName evidence="2">F-box domain-containing protein</fullName>
    </recommendedName>
</protein>
<sequence>MASSGRSSRWDELPDEIVLQILSYLDPLHITRLQLVSRKLQKLCLDDELWKRRCFEESPWYQYLKNRRRLVSSSESEDQPRDGTALGNPEASGSTSADGPRTIVDGEKNSVESSKPQRRSQRWQELQDMANWDPTFPNERVSWYSEYIQRNGPTCVNWLQTPRIRDRGYEAMMEARGLELYYPYDGNDGVGAMLAVSPLDDGSICLWDVKGTRGKAGSILATSKSDILFIDGPGSINTRRSKRVDTGVTECVSVDNHRHRAYFAVQSHLIEIDLERLEVVSRESFEWSITALSKIQNDVPLTVGTSLGIHLHDFRARARVTQAAVEQVDQNDIFKSIFDPTPLLPYASLSQPTPVSIIHLPLRGSPDLVSNDIYVGGRFSNILHYDRRKFPVIMDSIYSGATINSMAAMPHPFSSLDSEVRRHGELSTEQVTKSKANGEGWTLIAGGTYKSKGSLEIFGLTHAVADPVGREMMQNSTMKNRQTAASAPILSVANHGTKIVFSDGAGSIKWFERDGLTECRRLRIGHCEGDDAPSLFASMSAAGELARKIVSTKSREGPDRPNDDNVLFWTGERLGLVSFTPTPLYQSKDFDEEPDLDTAAEEEERQRYAEQMREALDRQADEPGGEFQAVLEQHLASRRLSSGAIRLITTKLRPHQPIPLPTGLVLWWVDWSLCCPMAFWVVGGGNPLGDAAAASSTAGQVAYIKRGSYSNGSEALGSNGKRRGYEYADGTASACSNAGCYGITKRPRLDDWGRVIGYHGKGHHAAGCEHKHSGDAAMPDASSIHVKNLAFLVIREHEPSPPPTPPPQSDHRAGFPPPPPHLGPSFMSMSAPMERTQSGLSISSDTSAVEPPCDQEGDCDHHDHPPLLSDLAAARLVRRHVANIRRWKHRDSQHGRILKALINPKSREADFPLDNDALRSIFSAANELFFANKLTQRVTWDWSHPASAQYESHIVGTTALRRSARLGGYETLIVLSSPILKDTKYNRRLLISTFLHEMIHSFLFIVCGITARHQGGHTEGFRQIAEIIDEWVGKEHLRLRDMEADLERFIHEDHPPAITGYATVDDGMPHLNNYHYYNNSNNNNNGNTADTVWPSTEWHHAEAQDYRTIEAPQPYTRYPSNHDEWEWHDREGFPAHVLPSYHY</sequence>
<evidence type="ECO:0000256" key="1">
    <source>
        <dbReference type="SAM" id="MobiDB-lite"/>
    </source>
</evidence>
<feature type="compositionally biased region" description="Polar residues" evidence="1">
    <location>
        <begin position="835"/>
        <end position="847"/>
    </location>
</feature>
<dbReference type="InterPro" id="IPR001810">
    <property type="entry name" value="F-box_dom"/>
</dbReference>
<dbReference type="AlphaFoldDB" id="A0A9P8HX87"/>
<feature type="region of interest" description="Disordered" evidence="1">
    <location>
        <begin position="585"/>
        <end position="610"/>
    </location>
</feature>
<name>A0A9P8HX87_9HYPO</name>
<dbReference type="Gene3D" id="1.20.1280.50">
    <property type="match status" value="1"/>
</dbReference>
<comment type="caution">
    <text evidence="3">The sequence shown here is derived from an EMBL/GenBank/DDBJ whole genome shotgun (WGS) entry which is preliminary data.</text>
</comment>
<dbReference type="GO" id="GO:0000209">
    <property type="term" value="P:protein polyubiquitination"/>
    <property type="evidence" value="ECO:0007669"/>
    <property type="project" value="TreeGrafter"/>
</dbReference>
<feature type="region of interest" description="Disordered" evidence="1">
    <location>
        <begin position="796"/>
        <end position="864"/>
    </location>
</feature>
<dbReference type="PANTHER" id="PTHR13252:SF9">
    <property type="entry name" value="F-BOX ONLY PROTEIN 28"/>
    <property type="match status" value="1"/>
</dbReference>
<dbReference type="PANTHER" id="PTHR13252">
    <property type="entry name" value="F-BOX ONLY PROTEIN 28"/>
    <property type="match status" value="1"/>
</dbReference>
<dbReference type="InterPro" id="IPR039719">
    <property type="entry name" value="FBXO28"/>
</dbReference>
<feature type="region of interest" description="Disordered" evidence="1">
    <location>
        <begin position="71"/>
        <end position="124"/>
    </location>
</feature>
<feature type="compositionally biased region" description="Acidic residues" evidence="1">
    <location>
        <begin position="590"/>
        <end position="603"/>
    </location>
</feature>
<reference evidence="3 4" key="1">
    <citation type="submission" date="2021-08" db="EMBL/GenBank/DDBJ databases">
        <title>The highly contiguous genome resource for Trichoderma semiorbis FJ059, a fungal antagonistic to plant pathogens.</title>
        <authorList>
            <person name="Liu T."/>
        </authorList>
    </citation>
    <scope>NUCLEOTIDE SEQUENCE [LARGE SCALE GENOMIC DNA]</scope>
    <source>
        <strain evidence="3 4">FJ059</strain>
    </source>
</reference>
<accession>A0A9P8HX87</accession>
<keyword evidence="4" id="KW-1185">Reference proteome</keyword>
<gene>
    <name evidence="3" type="ORF">TsFJ059_005076</name>
</gene>
<dbReference type="PROSITE" id="PS50181">
    <property type="entry name" value="FBOX"/>
    <property type="match status" value="1"/>
</dbReference>
<dbReference type="InterPro" id="IPR006640">
    <property type="entry name" value="SprT-like_domain"/>
</dbReference>
<dbReference type="Proteomes" id="UP000826573">
    <property type="component" value="Unassembled WGS sequence"/>
</dbReference>
<dbReference type="InterPro" id="IPR036047">
    <property type="entry name" value="F-box-like_dom_sf"/>
</dbReference>
<evidence type="ECO:0000259" key="2">
    <source>
        <dbReference type="PROSITE" id="PS50181"/>
    </source>
</evidence>
<dbReference type="SUPFAM" id="SSF81383">
    <property type="entry name" value="F-box domain"/>
    <property type="match status" value="1"/>
</dbReference>
<dbReference type="EMBL" id="JAIMJC010000002">
    <property type="protein sequence ID" value="KAH0530461.1"/>
    <property type="molecule type" value="Genomic_DNA"/>
</dbReference>
<organism evidence="3 4">
    <name type="scientific">Trichoderma semiorbis</name>
    <dbReference type="NCBI Taxonomy" id="1491008"/>
    <lineage>
        <taxon>Eukaryota</taxon>
        <taxon>Fungi</taxon>
        <taxon>Dikarya</taxon>
        <taxon>Ascomycota</taxon>
        <taxon>Pezizomycotina</taxon>
        <taxon>Sordariomycetes</taxon>
        <taxon>Hypocreomycetidae</taxon>
        <taxon>Hypocreales</taxon>
        <taxon>Hypocreaceae</taxon>
        <taxon>Trichoderma</taxon>
    </lineage>
</organism>
<evidence type="ECO:0000313" key="3">
    <source>
        <dbReference type="EMBL" id="KAH0530461.1"/>
    </source>
</evidence>
<proteinExistence type="predicted"/>
<dbReference type="SMART" id="SM00256">
    <property type="entry name" value="FBOX"/>
    <property type="match status" value="1"/>
</dbReference>
<evidence type="ECO:0000313" key="4">
    <source>
        <dbReference type="Proteomes" id="UP000826573"/>
    </source>
</evidence>
<dbReference type="Pfam" id="PF10263">
    <property type="entry name" value="SprT-like"/>
    <property type="match status" value="1"/>
</dbReference>